<dbReference type="AlphaFoldDB" id="A0A9W9QTD4"/>
<dbReference type="InterPro" id="IPR008271">
    <property type="entry name" value="Ser/Thr_kinase_AS"/>
</dbReference>
<dbReference type="PROSITE" id="PS00107">
    <property type="entry name" value="PROTEIN_KINASE_ATP"/>
    <property type="match status" value="2"/>
</dbReference>
<dbReference type="SUPFAM" id="SSF49879">
    <property type="entry name" value="SMAD/FHA domain"/>
    <property type="match status" value="1"/>
</dbReference>
<dbReference type="CDD" id="cd00180">
    <property type="entry name" value="PKc"/>
    <property type="match status" value="1"/>
</dbReference>
<evidence type="ECO:0000256" key="3">
    <source>
        <dbReference type="ARBA" id="ARBA00012513"/>
    </source>
</evidence>
<gene>
    <name evidence="18" type="ORF">N7452_003355</name>
</gene>
<dbReference type="InterPro" id="IPR000253">
    <property type="entry name" value="FHA_dom"/>
</dbReference>
<dbReference type="InterPro" id="IPR045269">
    <property type="entry name" value="Atg1-like"/>
</dbReference>
<evidence type="ECO:0000256" key="1">
    <source>
        <dbReference type="ARBA" id="ARBA00004623"/>
    </source>
</evidence>
<evidence type="ECO:0000256" key="11">
    <source>
        <dbReference type="ARBA" id="ARBA00023006"/>
    </source>
</evidence>
<feature type="domain" description="Protein kinase" evidence="17">
    <location>
        <begin position="508"/>
        <end position="764"/>
    </location>
</feature>
<dbReference type="GO" id="GO:0034727">
    <property type="term" value="P:piecemeal microautophagy of the nucleus"/>
    <property type="evidence" value="ECO:0007669"/>
    <property type="project" value="TreeGrafter"/>
</dbReference>
<name>A0A9W9QTD4_PENBR</name>
<reference evidence="18" key="1">
    <citation type="submission" date="2022-12" db="EMBL/GenBank/DDBJ databases">
        <authorList>
            <person name="Petersen C."/>
        </authorList>
    </citation>
    <scope>NUCLEOTIDE SEQUENCE</scope>
    <source>
        <strain evidence="18">IBT 35673</strain>
    </source>
</reference>
<dbReference type="Pfam" id="PF00069">
    <property type="entry name" value="Pkinase"/>
    <property type="match status" value="2"/>
</dbReference>
<comment type="catalytic activity">
    <reaction evidence="14">
        <text>L-seryl-[protein] + ATP = O-phospho-L-seryl-[protein] + ADP + H(+)</text>
        <dbReference type="Rhea" id="RHEA:17989"/>
        <dbReference type="Rhea" id="RHEA-COMP:9863"/>
        <dbReference type="Rhea" id="RHEA-COMP:11604"/>
        <dbReference type="ChEBI" id="CHEBI:15378"/>
        <dbReference type="ChEBI" id="CHEBI:29999"/>
        <dbReference type="ChEBI" id="CHEBI:30616"/>
        <dbReference type="ChEBI" id="CHEBI:83421"/>
        <dbReference type="ChEBI" id="CHEBI:456216"/>
        <dbReference type="EC" id="2.7.11.1"/>
    </reaction>
</comment>
<keyword evidence="7" id="KW-0808">Transferase</keyword>
<reference evidence="18" key="2">
    <citation type="journal article" date="2023" name="IMA Fungus">
        <title>Comparative genomic study of the Penicillium genus elucidates a diverse pangenome and 15 lateral gene transfer events.</title>
        <authorList>
            <person name="Petersen C."/>
            <person name="Sorensen T."/>
            <person name="Nielsen M.R."/>
            <person name="Sondergaard T.E."/>
            <person name="Sorensen J.L."/>
            <person name="Fitzpatrick D.A."/>
            <person name="Frisvad J.C."/>
            <person name="Nielsen K.L."/>
        </authorList>
    </citation>
    <scope>NUCLEOTIDE SEQUENCE</scope>
    <source>
        <strain evidence="18">IBT 35673</strain>
    </source>
</reference>
<evidence type="ECO:0000256" key="14">
    <source>
        <dbReference type="ARBA" id="ARBA00048679"/>
    </source>
</evidence>
<comment type="caution">
    <text evidence="18">The sequence shown here is derived from an EMBL/GenBank/DDBJ whole genome shotgun (WGS) entry which is preliminary data.</text>
</comment>
<evidence type="ECO:0000256" key="7">
    <source>
        <dbReference type="ARBA" id="ARBA00022679"/>
    </source>
</evidence>
<dbReference type="PANTHER" id="PTHR24348">
    <property type="entry name" value="SERINE/THREONINE-PROTEIN KINASE UNC-51-RELATED"/>
    <property type="match status" value="1"/>
</dbReference>
<evidence type="ECO:0000256" key="6">
    <source>
        <dbReference type="ARBA" id="ARBA00022527"/>
    </source>
</evidence>
<sequence>MSLPTGFDCRFVFSLLALNDRAADVIKHPSNERLAWTDEYGTTYLGIEFDPKPRRLKPRPTIALLGRADYADIIIDGADISKIHCSFDVNLETNIIMLHDRSTAKTTNVSGREHVSGKEAIPFDDHRIRKVVILPMVETILTIGDEEDEEESCLEFELVWHHEIKQMMEKFKNRDMMEIDENAREAWTHVPAINPVSDTVVPHKKTTRIHTPGTKEKMSIRYYQLEALGSGRFGDVYKAVNADTGELFAVKILSLPPQDSLDESDWTSIYPEVKQEIEILSHSKHPHIVEFIHHQEYENGTSNAEIFMGLKDGNLASLLLGGYLQSPLDIADDILSHMLQALKFLAEKKIIHRDVKPENILFTLSSNGKYHFQLGDFGLCSRINHARSFVGTPWYRAPEVTERGIQSPKMDVWSLFVTIAWSLDVHGFRQALRNSRGSEVPYNAIQSMAEDPNLISIRDMAEVDLEKRASAAQMLSIRRGGGRIGRVSEVLPTPPNDTQPRSATDPLLGLICMLGSGQFGDVYKTIDVDSGKMMAVKVIKQPVSILKQALGGQQLVNMWSREIEALFRSQHPHIVDYPGANSTDGIVREIFVGLKDGELGSLALNCAPSELSTLAYDVCDQMLQALDFLAVRGIVHRDLKPENILYDSLEDGTYRFQLGDFGLSNRTVDAVSYVGSPLYMAPEVLQYGTQTPQMDVWSLIVTIVWTMDVHKFRSEAGRLRSLSHIHKAIVKMAETSKELQTLREMAIIDPNKRATAAQILLRRLDGKGLTTHRDQIVPLPGVMSVIATNCT</sequence>
<dbReference type="SMART" id="SM00220">
    <property type="entry name" value="S_TKc"/>
    <property type="match status" value="2"/>
</dbReference>
<dbReference type="PROSITE" id="PS50011">
    <property type="entry name" value="PROTEIN_KINASE_DOM"/>
    <property type="match status" value="2"/>
</dbReference>
<dbReference type="InterPro" id="IPR017441">
    <property type="entry name" value="Protein_kinase_ATP_BS"/>
</dbReference>
<accession>A0A9W9QTD4</accession>
<dbReference type="PROSITE" id="PS50006">
    <property type="entry name" value="FHA_DOMAIN"/>
    <property type="match status" value="1"/>
</dbReference>
<dbReference type="EMBL" id="JAPZBQ010000002">
    <property type="protein sequence ID" value="KAJ5345351.1"/>
    <property type="molecule type" value="Genomic_DNA"/>
</dbReference>
<dbReference type="GO" id="GO:0005524">
    <property type="term" value="F:ATP binding"/>
    <property type="evidence" value="ECO:0007669"/>
    <property type="project" value="UniProtKB-UniRule"/>
</dbReference>
<keyword evidence="6" id="KW-0723">Serine/threonine-protein kinase</keyword>
<evidence type="ECO:0000256" key="15">
    <source>
        <dbReference type="PROSITE-ProRule" id="PRU10141"/>
    </source>
</evidence>
<dbReference type="PROSITE" id="PS00108">
    <property type="entry name" value="PROTEIN_KINASE_ST"/>
    <property type="match status" value="2"/>
</dbReference>
<dbReference type="InterPro" id="IPR008984">
    <property type="entry name" value="SMAD_FHA_dom_sf"/>
</dbReference>
<keyword evidence="8 15" id="KW-0547">Nucleotide-binding</keyword>
<dbReference type="GO" id="GO:0004674">
    <property type="term" value="F:protein serine/threonine kinase activity"/>
    <property type="evidence" value="ECO:0007669"/>
    <property type="project" value="UniProtKB-KW"/>
</dbReference>
<evidence type="ECO:0000256" key="13">
    <source>
        <dbReference type="ARBA" id="ARBA00047899"/>
    </source>
</evidence>
<comment type="catalytic activity">
    <reaction evidence="13">
        <text>L-threonyl-[protein] + ATP = O-phospho-L-threonyl-[protein] + ADP + H(+)</text>
        <dbReference type="Rhea" id="RHEA:46608"/>
        <dbReference type="Rhea" id="RHEA-COMP:11060"/>
        <dbReference type="Rhea" id="RHEA-COMP:11605"/>
        <dbReference type="ChEBI" id="CHEBI:15378"/>
        <dbReference type="ChEBI" id="CHEBI:30013"/>
        <dbReference type="ChEBI" id="CHEBI:30616"/>
        <dbReference type="ChEBI" id="CHEBI:61977"/>
        <dbReference type="ChEBI" id="CHEBI:456216"/>
        <dbReference type="EC" id="2.7.11.1"/>
    </reaction>
</comment>
<comment type="similarity">
    <text evidence="2">Belongs to the protein kinase superfamily. CAMK Ser/Thr protein kinase family. CHEK2 subfamily.</text>
</comment>
<keyword evidence="11" id="KW-0072">Autophagy</keyword>
<organism evidence="18 19">
    <name type="scientific">Penicillium brevicompactum</name>
    <dbReference type="NCBI Taxonomy" id="5074"/>
    <lineage>
        <taxon>Eukaryota</taxon>
        <taxon>Fungi</taxon>
        <taxon>Dikarya</taxon>
        <taxon>Ascomycota</taxon>
        <taxon>Pezizomycotina</taxon>
        <taxon>Eurotiomycetes</taxon>
        <taxon>Eurotiomycetidae</taxon>
        <taxon>Eurotiales</taxon>
        <taxon>Aspergillaceae</taxon>
        <taxon>Penicillium</taxon>
    </lineage>
</organism>
<feature type="binding site" evidence="15">
    <location>
        <position position="251"/>
    </location>
    <ligand>
        <name>ATP</name>
        <dbReference type="ChEBI" id="CHEBI:30616"/>
    </ligand>
</feature>
<evidence type="ECO:0000256" key="10">
    <source>
        <dbReference type="ARBA" id="ARBA00022840"/>
    </source>
</evidence>
<evidence type="ECO:0000313" key="18">
    <source>
        <dbReference type="EMBL" id="KAJ5345351.1"/>
    </source>
</evidence>
<evidence type="ECO:0000256" key="9">
    <source>
        <dbReference type="ARBA" id="ARBA00022777"/>
    </source>
</evidence>
<protein>
    <recommendedName>
        <fullName evidence="4">Serine/threonine-protein kinase ATG1</fullName>
        <ecNumber evidence="3">2.7.11.1</ecNumber>
    </recommendedName>
    <alternativeName>
        <fullName evidence="12">Autophagy-related protein 1</fullName>
    </alternativeName>
    <alternativeName>
        <fullName evidence="5">Serine/threonine-protein kinase atg1</fullName>
    </alternativeName>
</protein>
<dbReference type="GO" id="GO:0034045">
    <property type="term" value="C:phagophore assembly site membrane"/>
    <property type="evidence" value="ECO:0007669"/>
    <property type="project" value="UniProtKB-SubCell"/>
</dbReference>
<dbReference type="Gene3D" id="1.10.510.10">
    <property type="entry name" value="Transferase(Phosphotransferase) domain 1"/>
    <property type="match status" value="2"/>
</dbReference>
<evidence type="ECO:0000256" key="2">
    <source>
        <dbReference type="ARBA" id="ARBA00005575"/>
    </source>
</evidence>
<evidence type="ECO:0000256" key="12">
    <source>
        <dbReference type="ARBA" id="ARBA00030237"/>
    </source>
</evidence>
<dbReference type="InterPro" id="IPR011009">
    <property type="entry name" value="Kinase-like_dom_sf"/>
</dbReference>
<feature type="binding site" evidence="15">
    <location>
        <position position="547"/>
    </location>
    <ligand>
        <name>ATP</name>
        <dbReference type="ChEBI" id="CHEBI:30616"/>
    </ligand>
</feature>
<evidence type="ECO:0000256" key="5">
    <source>
        <dbReference type="ARBA" id="ARBA00019599"/>
    </source>
</evidence>
<feature type="domain" description="Protein kinase" evidence="17">
    <location>
        <begin position="222"/>
        <end position="491"/>
    </location>
</feature>
<feature type="domain" description="FHA" evidence="16">
    <location>
        <begin position="63"/>
        <end position="114"/>
    </location>
</feature>
<dbReference type="GO" id="GO:0042594">
    <property type="term" value="P:response to starvation"/>
    <property type="evidence" value="ECO:0007669"/>
    <property type="project" value="TreeGrafter"/>
</dbReference>
<evidence type="ECO:0000256" key="4">
    <source>
        <dbReference type="ARBA" id="ARBA00018572"/>
    </source>
</evidence>
<evidence type="ECO:0000259" key="16">
    <source>
        <dbReference type="PROSITE" id="PS50006"/>
    </source>
</evidence>
<evidence type="ECO:0000256" key="8">
    <source>
        <dbReference type="ARBA" id="ARBA00022741"/>
    </source>
</evidence>
<dbReference type="EC" id="2.7.11.1" evidence="3"/>
<evidence type="ECO:0000259" key="17">
    <source>
        <dbReference type="PROSITE" id="PS50011"/>
    </source>
</evidence>
<proteinExistence type="inferred from homology"/>
<dbReference type="GO" id="GO:0010506">
    <property type="term" value="P:regulation of autophagy"/>
    <property type="evidence" value="ECO:0007669"/>
    <property type="project" value="InterPro"/>
</dbReference>
<keyword evidence="9" id="KW-0418">Kinase</keyword>
<dbReference type="PANTHER" id="PTHR24348:SF22">
    <property type="entry name" value="NON-SPECIFIC SERINE_THREONINE PROTEIN KINASE"/>
    <property type="match status" value="1"/>
</dbReference>
<dbReference type="GO" id="GO:0005829">
    <property type="term" value="C:cytosol"/>
    <property type="evidence" value="ECO:0007669"/>
    <property type="project" value="TreeGrafter"/>
</dbReference>
<dbReference type="GO" id="GO:0000422">
    <property type="term" value="P:autophagy of mitochondrion"/>
    <property type="evidence" value="ECO:0007669"/>
    <property type="project" value="TreeGrafter"/>
</dbReference>
<dbReference type="SUPFAM" id="SSF56112">
    <property type="entry name" value="Protein kinase-like (PK-like)"/>
    <property type="match status" value="2"/>
</dbReference>
<dbReference type="Proteomes" id="UP001147695">
    <property type="component" value="Unassembled WGS sequence"/>
</dbReference>
<evidence type="ECO:0000313" key="19">
    <source>
        <dbReference type="Proteomes" id="UP001147695"/>
    </source>
</evidence>
<keyword evidence="10 15" id="KW-0067">ATP-binding</keyword>
<dbReference type="GO" id="GO:0005776">
    <property type="term" value="C:autophagosome"/>
    <property type="evidence" value="ECO:0007669"/>
    <property type="project" value="TreeGrafter"/>
</dbReference>
<dbReference type="GO" id="GO:0061709">
    <property type="term" value="P:reticulophagy"/>
    <property type="evidence" value="ECO:0007669"/>
    <property type="project" value="TreeGrafter"/>
</dbReference>
<comment type="subcellular location">
    <subcellularLocation>
        <location evidence="1">Preautophagosomal structure membrane</location>
        <topology evidence="1">Peripheral membrane protein</topology>
    </subcellularLocation>
</comment>
<dbReference type="InterPro" id="IPR000719">
    <property type="entry name" value="Prot_kinase_dom"/>
</dbReference>
<dbReference type="GO" id="GO:0000045">
    <property type="term" value="P:autophagosome assembly"/>
    <property type="evidence" value="ECO:0007669"/>
    <property type="project" value="TreeGrafter"/>
</dbReference>